<dbReference type="InterPro" id="IPR036390">
    <property type="entry name" value="WH_DNA-bd_sf"/>
</dbReference>
<gene>
    <name evidence="3" type="ORF">JK634_02170</name>
</gene>
<comment type="caution">
    <text evidence="3">The sequence shown here is derived from an EMBL/GenBank/DDBJ whole genome shotgun (WGS) entry which is preliminary data.</text>
</comment>
<feature type="domain" description="Transcription regulator PadR C-terminal" evidence="2">
    <location>
        <begin position="89"/>
        <end position="176"/>
    </location>
</feature>
<dbReference type="InterPro" id="IPR005149">
    <property type="entry name" value="Tscrpt_reg_PadR_N"/>
</dbReference>
<dbReference type="PANTHER" id="PTHR43252">
    <property type="entry name" value="TRANSCRIPTIONAL REGULATOR YQJI"/>
    <property type="match status" value="1"/>
</dbReference>
<feature type="domain" description="Transcription regulator PadR N-terminal" evidence="1">
    <location>
        <begin position="8"/>
        <end position="75"/>
    </location>
</feature>
<keyword evidence="4" id="KW-1185">Reference proteome</keyword>
<proteinExistence type="predicted"/>
<dbReference type="AlphaFoldDB" id="A0A937FAL5"/>
<dbReference type="InterPro" id="IPR018309">
    <property type="entry name" value="Tscrpt_reg_PadR_C"/>
</dbReference>
<name>A0A937FAL5_9CLOT</name>
<evidence type="ECO:0000313" key="3">
    <source>
        <dbReference type="EMBL" id="MBL4930605.1"/>
    </source>
</evidence>
<dbReference type="RefSeq" id="WP_202765984.1">
    <property type="nucleotide sequence ID" value="NZ_JAESWA010000010.1"/>
</dbReference>
<organism evidence="3 4">
    <name type="scientific">Clostridium paridis</name>
    <dbReference type="NCBI Taxonomy" id="2803863"/>
    <lineage>
        <taxon>Bacteria</taxon>
        <taxon>Bacillati</taxon>
        <taxon>Bacillota</taxon>
        <taxon>Clostridia</taxon>
        <taxon>Eubacteriales</taxon>
        <taxon>Clostridiaceae</taxon>
        <taxon>Clostridium</taxon>
    </lineage>
</organism>
<dbReference type="Gene3D" id="1.10.10.10">
    <property type="entry name" value="Winged helix-like DNA-binding domain superfamily/Winged helix DNA-binding domain"/>
    <property type="match status" value="1"/>
</dbReference>
<evidence type="ECO:0000313" key="4">
    <source>
        <dbReference type="Proteomes" id="UP000623681"/>
    </source>
</evidence>
<accession>A0A937FAL5</accession>
<dbReference type="PANTHER" id="PTHR43252:SF6">
    <property type="entry name" value="NEGATIVE TRANSCRIPTION REGULATOR PADR"/>
    <property type="match status" value="1"/>
</dbReference>
<dbReference type="Gene3D" id="6.10.140.190">
    <property type="match status" value="1"/>
</dbReference>
<reference evidence="3" key="1">
    <citation type="submission" date="2021-01" db="EMBL/GenBank/DDBJ databases">
        <title>Genome public.</title>
        <authorList>
            <person name="Liu C."/>
            <person name="Sun Q."/>
        </authorList>
    </citation>
    <scope>NUCLEOTIDE SEQUENCE</scope>
    <source>
        <strain evidence="3">YIM B02565</strain>
    </source>
</reference>
<dbReference type="InterPro" id="IPR036388">
    <property type="entry name" value="WH-like_DNA-bd_sf"/>
</dbReference>
<dbReference type="Pfam" id="PF03551">
    <property type="entry name" value="PadR"/>
    <property type="match status" value="1"/>
</dbReference>
<dbReference type="Pfam" id="PF10400">
    <property type="entry name" value="Vir_act_alpha_C"/>
    <property type="match status" value="1"/>
</dbReference>
<protein>
    <submittedName>
        <fullName evidence="3">PadR family transcriptional regulator</fullName>
    </submittedName>
</protein>
<dbReference type="SUPFAM" id="SSF46785">
    <property type="entry name" value="Winged helix' DNA-binding domain"/>
    <property type="match status" value="1"/>
</dbReference>
<evidence type="ECO:0000259" key="2">
    <source>
        <dbReference type="Pfam" id="PF10400"/>
    </source>
</evidence>
<sequence>MNTLSYGLLGLLINESLSGYDLTNRANIFWHTTHSRIYPLLGKLEQEGYVTFSLIRQSDKPDKKIYSLTEKGLNAVKLWLKSPTDAPVTKDEFFFKVYCMHVLDSSGIDKLLTERENMYKSRIKYCTERIEHLREFYSGKLLTTNTTGFGRYITLKKAISDAENGLRWCTWVRELYENSSEINIFEYDL</sequence>
<dbReference type="Proteomes" id="UP000623681">
    <property type="component" value="Unassembled WGS sequence"/>
</dbReference>
<dbReference type="EMBL" id="JAESWA010000010">
    <property type="protein sequence ID" value="MBL4930605.1"/>
    <property type="molecule type" value="Genomic_DNA"/>
</dbReference>
<evidence type="ECO:0000259" key="1">
    <source>
        <dbReference type="Pfam" id="PF03551"/>
    </source>
</evidence>